<reference evidence="2" key="1">
    <citation type="journal article" date="2019" name="Int. J. Syst. Evol. Microbiol.">
        <title>The Global Catalogue of Microorganisms (GCM) 10K type strain sequencing project: providing services to taxonomists for standard genome sequencing and annotation.</title>
        <authorList>
            <consortium name="The Broad Institute Genomics Platform"/>
            <consortium name="The Broad Institute Genome Sequencing Center for Infectious Disease"/>
            <person name="Wu L."/>
            <person name="Ma J."/>
        </authorList>
    </citation>
    <scope>NUCLEOTIDE SEQUENCE [LARGE SCALE GENOMIC DNA]</scope>
    <source>
        <strain evidence="2">CGMCC 4.7177</strain>
    </source>
</reference>
<protein>
    <submittedName>
        <fullName evidence="1">Uncharacterized protein</fullName>
    </submittedName>
</protein>
<gene>
    <name evidence="1" type="ORF">ACFPIH_13120</name>
</gene>
<dbReference type="Proteomes" id="UP001595839">
    <property type="component" value="Unassembled WGS sequence"/>
</dbReference>
<keyword evidence="2" id="KW-1185">Reference proteome</keyword>
<name>A0ABV9API9_9ACTN</name>
<evidence type="ECO:0000313" key="1">
    <source>
        <dbReference type="EMBL" id="MFC4500463.1"/>
    </source>
</evidence>
<sequence length="198" mass="22544">MSAENEEQIEAWRSLKPTSGYAVRELRSAFESEDASPDDLIDAYLFAKRQLAQSMQALLLSQLPPECPEFAELRASIQAEMKNRYADLIPERFLKVPYGSKVHELLFMILLRSLGKRVDSDRLRLATRDNVHTERRTRELRELGFSIATSEDDGSQYYTLISLEIDYSKVPELIAKAINKAESLTTAEKSSLKARLAE</sequence>
<accession>A0ABV9API9</accession>
<comment type="caution">
    <text evidence="1">The sequence shown here is derived from an EMBL/GenBank/DDBJ whole genome shotgun (WGS) entry which is preliminary data.</text>
</comment>
<dbReference type="RefSeq" id="WP_381170281.1">
    <property type="nucleotide sequence ID" value="NZ_JBHSFK010000007.1"/>
</dbReference>
<evidence type="ECO:0000313" key="2">
    <source>
        <dbReference type="Proteomes" id="UP001595839"/>
    </source>
</evidence>
<organism evidence="1 2">
    <name type="scientific">Streptomyces vulcanius</name>
    <dbReference type="NCBI Taxonomy" id="1441876"/>
    <lineage>
        <taxon>Bacteria</taxon>
        <taxon>Bacillati</taxon>
        <taxon>Actinomycetota</taxon>
        <taxon>Actinomycetes</taxon>
        <taxon>Kitasatosporales</taxon>
        <taxon>Streptomycetaceae</taxon>
        <taxon>Streptomyces</taxon>
    </lineage>
</organism>
<dbReference type="EMBL" id="JBHSFK010000007">
    <property type="protein sequence ID" value="MFC4500463.1"/>
    <property type="molecule type" value="Genomic_DNA"/>
</dbReference>
<proteinExistence type="predicted"/>